<keyword evidence="2" id="KW-0805">Transcription regulation</keyword>
<dbReference type="InterPro" id="IPR014284">
    <property type="entry name" value="RNA_pol_sigma-70_dom"/>
</dbReference>
<keyword evidence="3" id="KW-0731">Sigma factor</keyword>
<feature type="compositionally biased region" description="Low complexity" evidence="5">
    <location>
        <begin position="186"/>
        <end position="236"/>
    </location>
</feature>
<feature type="domain" description="RNA polymerase sigma-70 region 2" evidence="6">
    <location>
        <begin position="17"/>
        <end position="85"/>
    </location>
</feature>
<feature type="compositionally biased region" description="Low complexity" evidence="5">
    <location>
        <begin position="293"/>
        <end position="305"/>
    </location>
</feature>
<evidence type="ECO:0000259" key="7">
    <source>
        <dbReference type="Pfam" id="PF08281"/>
    </source>
</evidence>
<dbReference type="Pfam" id="PF08281">
    <property type="entry name" value="Sigma70_r4_2"/>
    <property type="match status" value="1"/>
</dbReference>
<gene>
    <name evidence="8" type="ORF">ACH407_33100</name>
</gene>
<feature type="region of interest" description="Disordered" evidence="5">
    <location>
        <begin position="183"/>
        <end position="317"/>
    </location>
</feature>
<evidence type="ECO:0000313" key="9">
    <source>
        <dbReference type="Proteomes" id="UP001611339"/>
    </source>
</evidence>
<organism evidence="8 9">
    <name type="scientific">Streptomyces litmocidini</name>
    <dbReference type="NCBI Taxonomy" id="67318"/>
    <lineage>
        <taxon>Bacteria</taxon>
        <taxon>Bacillati</taxon>
        <taxon>Actinomycetota</taxon>
        <taxon>Actinomycetes</taxon>
        <taxon>Kitasatosporales</taxon>
        <taxon>Streptomycetaceae</taxon>
        <taxon>Streptomyces</taxon>
    </lineage>
</organism>
<feature type="compositionally biased region" description="Low complexity" evidence="5">
    <location>
        <begin position="252"/>
        <end position="274"/>
    </location>
</feature>
<protein>
    <submittedName>
        <fullName evidence="8">RNA polymerase sigma factor</fullName>
    </submittedName>
</protein>
<dbReference type="Proteomes" id="UP001611339">
    <property type="component" value="Unassembled WGS sequence"/>
</dbReference>
<dbReference type="InterPro" id="IPR039425">
    <property type="entry name" value="RNA_pol_sigma-70-like"/>
</dbReference>
<dbReference type="SUPFAM" id="SSF88946">
    <property type="entry name" value="Sigma2 domain of RNA polymerase sigma factors"/>
    <property type="match status" value="1"/>
</dbReference>
<evidence type="ECO:0000259" key="6">
    <source>
        <dbReference type="Pfam" id="PF04542"/>
    </source>
</evidence>
<keyword evidence="9" id="KW-1185">Reference proteome</keyword>
<evidence type="ECO:0000256" key="2">
    <source>
        <dbReference type="ARBA" id="ARBA00023015"/>
    </source>
</evidence>
<accession>A0ABW7UFC7</accession>
<dbReference type="Gene3D" id="1.10.10.10">
    <property type="entry name" value="Winged helix-like DNA-binding domain superfamily/Winged helix DNA-binding domain"/>
    <property type="match status" value="1"/>
</dbReference>
<evidence type="ECO:0000256" key="1">
    <source>
        <dbReference type="ARBA" id="ARBA00010641"/>
    </source>
</evidence>
<dbReference type="Pfam" id="PF04542">
    <property type="entry name" value="Sigma70_r2"/>
    <property type="match status" value="1"/>
</dbReference>
<dbReference type="InterPro" id="IPR013324">
    <property type="entry name" value="RNA_pol_sigma_r3/r4-like"/>
</dbReference>
<dbReference type="InterPro" id="IPR013325">
    <property type="entry name" value="RNA_pol_sigma_r2"/>
</dbReference>
<dbReference type="RefSeq" id="WP_398713001.1">
    <property type="nucleotide sequence ID" value="NZ_JBIRUI010000021.1"/>
</dbReference>
<evidence type="ECO:0000256" key="4">
    <source>
        <dbReference type="ARBA" id="ARBA00023163"/>
    </source>
</evidence>
<dbReference type="InterPro" id="IPR013249">
    <property type="entry name" value="RNA_pol_sigma70_r4_t2"/>
</dbReference>
<name>A0ABW7UFC7_9ACTN</name>
<feature type="domain" description="RNA polymerase sigma factor 70 region 4 type 2" evidence="7">
    <location>
        <begin position="117"/>
        <end position="168"/>
    </location>
</feature>
<feature type="compositionally biased region" description="Pro residues" evidence="5">
    <location>
        <begin position="275"/>
        <end position="292"/>
    </location>
</feature>
<proteinExistence type="inferred from homology"/>
<sequence>MRDRFRAGDPTALGEAYDEHARVLYHYAYRVCGDRAAAEDVVSAAFLEAWRCRGKVHADGGSLRPWLLGIATNIMRGAAREARRRDAALARIPERGVLPDFADDVLGRMTDTEQIRAARVALGKLRRREREVFTLVVWAGLDYAAAGEALGIPVGTVRSRLSRARERLRKLAEAELRAARRRERSAAAAVRSAGRSAPGGPPAGTEGPPSAAEGTRGSVAAPGAAGASGALGTSGAPEASGAPGRPGTTRASGSPGVPVQSSGVVTGFLVAPASVPGPVPGPAAAPAPPSPAVPGSLSVRSSVRPAPAPRPTSENQA</sequence>
<comment type="caution">
    <text evidence="8">The sequence shown here is derived from an EMBL/GenBank/DDBJ whole genome shotgun (WGS) entry which is preliminary data.</text>
</comment>
<dbReference type="CDD" id="cd06171">
    <property type="entry name" value="Sigma70_r4"/>
    <property type="match status" value="1"/>
</dbReference>
<reference evidence="8 9" key="1">
    <citation type="submission" date="2024-10" db="EMBL/GenBank/DDBJ databases">
        <title>The Natural Products Discovery Center: Release of the First 8490 Sequenced Strains for Exploring Actinobacteria Biosynthetic Diversity.</title>
        <authorList>
            <person name="Kalkreuter E."/>
            <person name="Kautsar S.A."/>
            <person name="Yang D."/>
            <person name="Bader C.D."/>
            <person name="Teijaro C.N."/>
            <person name="Fluegel L."/>
            <person name="Davis C.M."/>
            <person name="Simpson J.R."/>
            <person name="Lauterbach L."/>
            <person name="Steele A.D."/>
            <person name="Gui C."/>
            <person name="Meng S."/>
            <person name="Li G."/>
            <person name="Viehrig K."/>
            <person name="Ye F."/>
            <person name="Su P."/>
            <person name="Kiefer A.F."/>
            <person name="Nichols A."/>
            <person name="Cepeda A.J."/>
            <person name="Yan W."/>
            <person name="Fan B."/>
            <person name="Jiang Y."/>
            <person name="Adhikari A."/>
            <person name="Zheng C.-J."/>
            <person name="Schuster L."/>
            <person name="Cowan T.M."/>
            <person name="Smanski M.J."/>
            <person name="Chevrette M.G."/>
            <person name="De Carvalho L.P.S."/>
            <person name="Shen B."/>
        </authorList>
    </citation>
    <scope>NUCLEOTIDE SEQUENCE [LARGE SCALE GENOMIC DNA]</scope>
    <source>
        <strain evidence="8 9">NPDC020602</strain>
    </source>
</reference>
<keyword evidence="4" id="KW-0804">Transcription</keyword>
<evidence type="ECO:0000313" key="8">
    <source>
        <dbReference type="EMBL" id="MFI1718383.1"/>
    </source>
</evidence>
<dbReference type="NCBIfam" id="TIGR02937">
    <property type="entry name" value="sigma70-ECF"/>
    <property type="match status" value="1"/>
</dbReference>
<dbReference type="PANTHER" id="PTHR43133:SF25">
    <property type="entry name" value="RNA POLYMERASE SIGMA FACTOR RFAY-RELATED"/>
    <property type="match status" value="1"/>
</dbReference>
<dbReference type="PANTHER" id="PTHR43133">
    <property type="entry name" value="RNA POLYMERASE ECF-TYPE SIGMA FACTO"/>
    <property type="match status" value="1"/>
</dbReference>
<comment type="similarity">
    <text evidence="1">Belongs to the sigma-70 factor family. ECF subfamily.</text>
</comment>
<evidence type="ECO:0000256" key="5">
    <source>
        <dbReference type="SAM" id="MobiDB-lite"/>
    </source>
</evidence>
<dbReference type="InterPro" id="IPR036388">
    <property type="entry name" value="WH-like_DNA-bd_sf"/>
</dbReference>
<dbReference type="InterPro" id="IPR007627">
    <property type="entry name" value="RNA_pol_sigma70_r2"/>
</dbReference>
<dbReference type="EMBL" id="JBIRUI010000021">
    <property type="protein sequence ID" value="MFI1718383.1"/>
    <property type="molecule type" value="Genomic_DNA"/>
</dbReference>
<dbReference type="SUPFAM" id="SSF88659">
    <property type="entry name" value="Sigma3 and sigma4 domains of RNA polymerase sigma factors"/>
    <property type="match status" value="1"/>
</dbReference>
<dbReference type="Gene3D" id="1.10.1740.10">
    <property type="match status" value="1"/>
</dbReference>
<evidence type="ECO:0000256" key="3">
    <source>
        <dbReference type="ARBA" id="ARBA00023082"/>
    </source>
</evidence>